<dbReference type="RefSeq" id="WP_209229566.1">
    <property type="nucleotide sequence ID" value="NZ_JAGHXG010000004.1"/>
</dbReference>
<dbReference type="Pfam" id="PF07859">
    <property type="entry name" value="Abhydrolase_3"/>
    <property type="match status" value="1"/>
</dbReference>
<proteinExistence type="inferred from homology"/>
<dbReference type="Gene3D" id="3.40.50.1820">
    <property type="entry name" value="alpha/beta hydrolase"/>
    <property type="match status" value="1"/>
</dbReference>
<dbReference type="SUPFAM" id="SSF53474">
    <property type="entry name" value="alpha/beta-Hydrolases"/>
    <property type="match status" value="1"/>
</dbReference>
<evidence type="ECO:0000259" key="4">
    <source>
        <dbReference type="Pfam" id="PF07859"/>
    </source>
</evidence>
<protein>
    <submittedName>
        <fullName evidence="5">Alpha/beta hydrolase</fullName>
    </submittedName>
</protein>
<dbReference type="InterPro" id="IPR029058">
    <property type="entry name" value="AB_hydrolase_fold"/>
</dbReference>
<evidence type="ECO:0000256" key="3">
    <source>
        <dbReference type="SAM" id="SignalP"/>
    </source>
</evidence>
<feature type="signal peptide" evidence="3">
    <location>
        <begin position="1"/>
        <end position="24"/>
    </location>
</feature>
<comment type="similarity">
    <text evidence="1">Belongs to the 'GDXG' lipolytic enzyme family.</text>
</comment>
<dbReference type="InterPro" id="IPR002168">
    <property type="entry name" value="Lipase_GDXG_HIS_AS"/>
</dbReference>
<keyword evidence="3" id="KW-0732">Signal</keyword>
<feature type="domain" description="Alpha/beta hydrolase fold-3" evidence="4">
    <location>
        <begin position="109"/>
        <end position="315"/>
    </location>
</feature>
<evidence type="ECO:0000313" key="6">
    <source>
        <dbReference type="Proteomes" id="UP001260534"/>
    </source>
</evidence>
<dbReference type="InterPro" id="IPR050300">
    <property type="entry name" value="GDXG_lipolytic_enzyme"/>
</dbReference>
<comment type="caution">
    <text evidence="5">The sequence shown here is derived from an EMBL/GenBank/DDBJ whole genome shotgun (WGS) entry which is preliminary data.</text>
</comment>
<accession>A0ABU2I8N9</accession>
<evidence type="ECO:0000313" key="5">
    <source>
        <dbReference type="EMBL" id="MDS9994489.1"/>
    </source>
</evidence>
<feature type="chain" id="PRO_5046157491" evidence="3">
    <location>
        <begin position="25"/>
        <end position="343"/>
    </location>
</feature>
<dbReference type="PANTHER" id="PTHR48081">
    <property type="entry name" value="AB HYDROLASE SUPERFAMILY PROTEIN C4A8.06C"/>
    <property type="match status" value="1"/>
</dbReference>
<dbReference type="GO" id="GO:0016787">
    <property type="term" value="F:hydrolase activity"/>
    <property type="evidence" value="ECO:0007669"/>
    <property type="project" value="UniProtKB-KW"/>
</dbReference>
<dbReference type="PROSITE" id="PS01173">
    <property type="entry name" value="LIPASE_GDXG_HIS"/>
    <property type="match status" value="1"/>
</dbReference>
<name>A0ABU2I8N9_9XANT</name>
<dbReference type="EMBL" id="JAQMHB010000001">
    <property type="protein sequence ID" value="MDS9994489.1"/>
    <property type="molecule type" value="Genomic_DNA"/>
</dbReference>
<sequence length="343" mass="36634">MKTLLPLLATSLLAGAIGTATATAATPADQPAPLRPVAQFLDALNGSGGTPIEQLTPAQARQVLRDAQANTPLPPAEVSRTTIQADGKPLNLVIVRPPHTDGQVLPAFMFFHGGGWVLGDFPTHERLIRDLVNASGAVAVYVDYTPSPEAQYPVAIHQAYAATRWVAEHGAQIGVDGKRLALAGNSVGGNMVAAVALQAKAAGTPALRYDLMLWPVTDARFDDGSYQQFQSGYFLTRNMMTWFWDNYTTDPKARAEITASPLRATPAQLAGLPPTLIQTAELDVLRDEGEAFGRTLDQAGVTVTVTRYNGLIHDFGLLNALRDVPAVRTAIQQAGDGLREHLK</sequence>
<reference evidence="5 6" key="1">
    <citation type="submission" date="2023-01" db="EMBL/GenBank/DDBJ databases">
        <title>Xanthomonas hawaiianensis sp. nov. isolated from Araceae family in Hawaii.</title>
        <authorList>
            <person name="Chunag S.-C."/>
            <person name="Dobhal S."/>
            <person name="Alvarez A."/>
            <person name="Arif M."/>
        </authorList>
    </citation>
    <scope>NUCLEOTIDE SEQUENCE [LARGE SCALE GENOMIC DNA]</scope>
    <source>
        <strain evidence="5 6">A2111</strain>
    </source>
</reference>
<evidence type="ECO:0000256" key="1">
    <source>
        <dbReference type="ARBA" id="ARBA00010515"/>
    </source>
</evidence>
<dbReference type="PANTHER" id="PTHR48081:SF8">
    <property type="entry name" value="ALPHA_BETA HYDROLASE FOLD-3 DOMAIN-CONTAINING PROTEIN-RELATED"/>
    <property type="match status" value="1"/>
</dbReference>
<keyword evidence="2 5" id="KW-0378">Hydrolase</keyword>
<dbReference type="Proteomes" id="UP001260534">
    <property type="component" value="Unassembled WGS sequence"/>
</dbReference>
<organism evidence="5 6">
    <name type="scientific">Xanthomonas hawaiiensis</name>
    <dbReference type="NCBI Taxonomy" id="3003247"/>
    <lineage>
        <taxon>Bacteria</taxon>
        <taxon>Pseudomonadati</taxon>
        <taxon>Pseudomonadota</taxon>
        <taxon>Gammaproteobacteria</taxon>
        <taxon>Lysobacterales</taxon>
        <taxon>Lysobacteraceae</taxon>
        <taxon>Xanthomonas</taxon>
    </lineage>
</organism>
<evidence type="ECO:0000256" key="2">
    <source>
        <dbReference type="ARBA" id="ARBA00022801"/>
    </source>
</evidence>
<keyword evidence="6" id="KW-1185">Reference proteome</keyword>
<gene>
    <name evidence="5" type="ORF">PNQ69_17120</name>
</gene>
<dbReference type="InterPro" id="IPR013094">
    <property type="entry name" value="AB_hydrolase_3"/>
</dbReference>